<evidence type="ECO:0000313" key="3">
    <source>
        <dbReference type="Proteomes" id="UP000028045"/>
    </source>
</evidence>
<evidence type="ECO:0000313" key="2">
    <source>
        <dbReference type="EMBL" id="KEY68906.1"/>
    </source>
</evidence>
<dbReference type="Proteomes" id="UP000028045">
    <property type="component" value="Unassembled WGS sequence"/>
</dbReference>
<reference evidence="2 3" key="1">
    <citation type="journal article" date="2014" name="BMC Genomics">
        <title>Comparative genome sequencing reveals chemotype-specific gene clusters in the toxigenic black mold Stachybotrys.</title>
        <authorList>
            <person name="Semeiks J."/>
            <person name="Borek D."/>
            <person name="Otwinowski Z."/>
            <person name="Grishin N.V."/>
        </authorList>
    </citation>
    <scope>NUCLEOTIDE SEQUENCE [LARGE SCALE GENOMIC DNA]</scope>
    <source>
        <strain evidence="3">CBS 109288 / IBT 7711</strain>
    </source>
</reference>
<dbReference type="OrthoDB" id="10472752at2759"/>
<feature type="region of interest" description="Disordered" evidence="1">
    <location>
        <begin position="190"/>
        <end position="209"/>
    </location>
</feature>
<keyword evidence="3" id="KW-1185">Reference proteome</keyword>
<proteinExistence type="predicted"/>
<evidence type="ECO:0000256" key="1">
    <source>
        <dbReference type="SAM" id="MobiDB-lite"/>
    </source>
</evidence>
<dbReference type="EMBL" id="KL648556">
    <property type="protein sequence ID" value="KEY68906.1"/>
    <property type="molecule type" value="Genomic_DNA"/>
</dbReference>
<sequence>MKFTVLIAAVTRCSFDRLIIDGSETKSLSHVPNKTRQDRYNSTKWMNIEMKLRRILMDCRCDKGFFNFSSTGTAEIKACSKVAMKLAVGATIQHLALFRVYEESVCDKKGDFIKDAWRNQDKDFIEFTMPSHTPDSGQLIRRELVGVSGAHAIGRGSCNPDPAIKFPRGYKQDNPSFRFSFWTAATEPTDEYSVEAHGQDDSDGNDSSAETATVIATSIAFINTPITGVPTPTQRPDIDEVCTRARTVRHVRDFRL</sequence>
<organism evidence="2 3">
    <name type="scientific">Stachybotrys chartarum (strain CBS 109288 / IBT 7711)</name>
    <name type="common">Toxic black mold</name>
    <name type="synonym">Stilbospora chartarum</name>
    <dbReference type="NCBI Taxonomy" id="1280523"/>
    <lineage>
        <taxon>Eukaryota</taxon>
        <taxon>Fungi</taxon>
        <taxon>Dikarya</taxon>
        <taxon>Ascomycota</taxon>
        <taxon>Pezizomycotina</taxon>
        <taxon>Sordariomycetes</taxon>
        <taxon>Hypocreomycetidae</taxon>
        <taxon>Hypocreales</taxon>
        <taxon>Stachybotryaceae</taxon>
        <taxon>Stachybotrys</taxon>
    </lineage>
</organism>
<gene>
    <name evidence="2" type="ORF">S7711_03836</name>
</gene>
<protein>
    <recommendedName>
        <fullName evidence="4">Peroxidase</fullName>
    </recommendedName>
</protein>
<dbReference type="HOGENOM" id="CLU_031730_4_0_1"/>
<evidence type="ECO:0008006" key="4">
    <source>
        <dbReference type="Google" id="ProtNLM"/>
    </source>
</evidence>
<dbReference type="AlphaFoldDB" id="A0A084AUC7"/>
<accession>A0A084AUC7</accession>
<name>A0A084AUC7_STACB</name>